<evidence type="ECO:0000313" key="4">
    <source>
        <dbReference type="Proteomes" id="UP000261560"/>
    </source>
</evidence>
<dbReference type="Ensembl" id="ENSOMET00000024043.1">
    <property type="protein sequence ID" value="ENSOMEP00000015769.1"/>
    <property type="gene ID" value="ENSOMEG00000017395.1"/>
</dbReference>
<reference evidence="3" key="2">
    <citation type="submission" date="2025-09" db="UniProtKB">
        <authorList>
            <consortium name="Ensembl"/>
        </authorList>
    </citation>
    <scope>IDENTIFICATION</scope>
</reference>
<dbReference type="PROSITE" id="PS50011">
    <property type="entry name" value="PROTEIN_KINASE_DOM"/>
    <property type="match status" value="1"/>
</dbReference>
<evidence type="ECO:0000259" key="2">
    <source>
        <dbReference type="PROSITE" id="PS50011"/>
    </source>
</evidence>
<evidence type="ECO:0000256" key="1">
    <source>
        <dbReference type="SAM" id="MobiDB-lite"/>
    </source>
</evidence>
<dbReference type="InterPro" id="IPR011009">
    <property type="entry name" value="Kinase-like_dom_sf"/>
</dbReference>
<accession>A0A3B3CDS9</accession>
<dbReference type="InterPro" id="IPR008266">
    <property type="entry name" value="Tyr_kinase_AS"/>
</dbReference>
<dbReference type="PANTHER" id="PTHR44329">
    <property type="entry name" value="SERINE/THREONINE-PROTEIN KINASE TNNI3K-RELATED"/>
    <property type="match status" value="1"/>
</dbReference>
<dbReference type="InterPro" id="IPR051681">
    <property type="entry name" value="Ser/Thr_Kinases-Pseudokinases"/>
</dbReference>
<dbReference type="SUPFAM" id="SSF56112">
    <property type="entry name" value="Protein kinase-like (PK-like)"/>
    <property type="match status" value="1"/>
</dbReference>
<dbReference type="Proteomes" id="UP000261560">
    <property type="component" value="Unplaced"/>
</dbReference>
<dbReference type="Pfam" id="PF00069">
    <property type="entry name" value="Pkinase"/>
    <property type="match status" value="1"/>
</dbReference>
<feature type="domain" description="Protein kinase" evidence="2">
    <location>
        <begin position="168"/>
        <end position="470"/>
    </location>
</feature>
<dbReference type="GeneTree" id="ENSGT00940000177684"/>
<feature type="region of interest" description="Disordered" evidence="1">
    <location>
        <begin position="414"/>
        <end position="460"/>
    </location>
</feature>
<dbReference type="PaxDb" id="30732-ENSOMEP00000015769"/>
<dbReference type="AlphaFoldDB" id="A0A3B3CDS9"/>
<dbReference type="SMART" id="SM00220">
    <property type="entry name" value="S_TKc"/>
    <property type="match status" value="1"/>
</dbReference>
<dbReference type="GO" id="GO:0005524">
    <property type="term" value="F:ATP binding"/>
    <property type="evidence" value="ECO:0007669"/>
    <property type="project" value="InterPro"/>
</dbReference>
<dbReference type="InterPro" id="IPR000719">
    <property type="entry name" value="Prot_kinase_dom"/>
</dbReference>
<dbReference type="GO" id="GO:0004674">
    <property type="term" value="F:protein serine/threonine kinase activity"/>
    <property type="evidence" value="ECO:0007669"/>
    <property type="project" value="TreeGrafter"/>
</dbReference>
<organism evidence="3 4">
    <name type="scientific">Oryzias melastigma</name>
    <name type="common">Marine medaka</name>
    <dbReference type="NCBI Taxonomy" id="30732"/>
    <lineage>
        <taxon>Eukaryota</taxon>
        <taxon>Metazoa</taxon>
        <taxon>Chordata</taxon>
        <taxon>Craniata</taxon>
        <taxon>Vertebrata</taxon>
        <taxon>Euteleostomi</taxon>
        <taxon>Actinopterygii</taxon>
        <taxon>Neopterygii</taxon>
        <taxon>Teleostei</taxon>
        <taxon>Neoteleostei</taxon>
        <taxon>Acanthomorphata</taxon>
        <taxon>Ovalentaria</taxon>
        <taxon>Atherinomorphae</taxon>
        <taxon>Beloniformes</taxon>
        <taxon>Adrianichthyidae</taxon>
        <taxon>Oryziinae</taxon>
        <taxon>Oryzias</taxon>
    </lineage>
</organism>
<dbReference type="PROSITE" id="PS00109">
    <property type="entry name" value="PROTEIN_KINASE_TYR"/>
    <property type="match status" value="1"/>
</dbReference>
<reference evidence="3" key="1">
    <citation type="submission" date="2025-08" db="UniProtKB">
        <authorList>
            <consortium name="Ensembl"/>
        </authorList>
    </citation>
    <scope>IDENTIFICATION</scope>
</reference>
<proteinExistence type="predicted"/>
<evidence type="ECO:0000313" key="3">
    <source>
        <dbReference type="Ensembl" id="ENSOMEP00000015769.1"/>
    </source>
</evidence>
<sequence>TRSPDLKNNNNKKKDIGTRYEKCGIILFVIHNQAHLIFLCYTFSSFFNIPVRCRPRNRDRSHQVRSLCAAAVASLGADGLGFESISQCRASHNECAIRPKKQGSTPVLRSIRPESYDTVPPKTSMMTVDSFGQLSEPEEPTRSSEKWTLRALPSAVSADMLDIESLVRDSESVLGSGGFGVTVRIDEGLVAKVNLFPEMLNWSLPTAGDEFTRYAHVATQMEELLIGVSIKHPNVLRTFGGLWCEAPGYPLGGRVVLFMEEAVCSLQEFSARMGPETRYVPLAELDVLRGLEYLQSRVMQHRDITHRNILVCHAESRRPLPLTFKISDFGTACNFSTPDQPRGTRANRAPEVLWCLESDTQADVFSWYCMIWELYSGTPLIGYRPSGRQSGFCIRTYAKNMSELSLHCISDKRNPTSDNKRKISASPGTGSCNVTSTRSARRTSDRKKNEGAPVHNIGTSDRLLDLERGG</sequence>
<dbReference type="Gene3D" id="1.10.510.10">
    <property type="entry name" value="Transferase(Phosphotransferase) domain 1"/>
    <property type="match status" value="1"/>
</dbReference>
<protein>
    <recommendedName>
        <fullName evidence="2">Protein kinase domain-containing protein</fullName>
    </recommendedName>
</protein>
<keyword evidence="4" id="KW-1185">Reference proteome</keyword>
<dbReference type="STRING" id="30732.ENSOMEP00000015769"/>
<name>A0A3B3CDS9_ORYME</name>